<dbReference type="Gene3D" id="3.30.1330.30">
    <property type="match status" value="1"/>
</dbReference>
<protein>
    <recommendedName>
        <fullName evidence="2">60S ribosomal protein L7a</fullName>
    </recommendedName>
</protein>
<reference evidence="6" key="1">
    <citation type="journal article" date="2013" name="Nature">
        <title>Pan genome of the phytoplankton Emiliania underpins its global distribution.</title>
        <authorList>
            <person name="Read B.A."/>
            <person name="Kegel J."/>
            <person name="Klute M.J."/>
            <person name="Kuo A."/>
            <person name="Lefebvre S.C."/>
            <person name="Maumus F."/>
            <person name="Mayer C."/>
            <person name="Miller J."/>
            <person name="Monier A."/>
            <person name="Salamov A."/>
            <person name="Young J."/>
            <person name="Aguilar M."/>
            <person name="Claverie J.M."/>
            <person name="Frickenhaus S."/>
            <person name="Gonzalez K."/>
            <person name="Herman E.K."/>
            <person name="Lin Y.C."/>
            <person name="Napier J."/>
            <person name="Ogata H."/>
            <person name="Sarno A.F."/>
            <person name="Shmutz J."/>
            <person name="Schroeder D."/>
            <person name="de Vargas C."/>
            <person name="Verret F."/>
            <person name="von Dassow P."/>
            <person name="Valentin K."/>
            <person name="Van de Peer Y."/>
            <person name="Wheeler G."/>
            <person name="Dacks J.B."/>
            <person name="Delwiche C.F."/>
            <person name="Dyhrman S.T."/>
            <person name="Glockner G."/>
            <person name="John U."/>
            <person name="Richards T."/>
            <person name="Worden A.Z."/>
            <person name="Zhang X."/>
            <person name="Grigoriev I.V."/>
            <person name="Allen A.E."/>
            <person name="Bidle K."/>
            <person name="Borodovsky M."/>
            <person name="Bowler C."/>
            <person name="Brownlee C."/>
            <person name="Cock J.M."/>
            <person name="Elias M."/>
            <person name="Gladyshev V.N."/>
            <person name="Groth M."/>
            <person name="Guda C."/>
            <person name="Hadaegh A."/>
            <person name="Iglesias-Rodriguez M.D."/>
            <person name="Jenkins J."/>
            <person name="Jones B.M."/>
            <person name="Lawson T."/>
            <person name="Leese F."/>
            <person name="Lindquist E."/>
            <person name="Lobanov A."/>
            <person name="Lomsadze A."/>
            <person name="Malik S.B."/>
            <person name="Marsh M.E."/>
            <person name="Mackinder L."/>
            <person name="Mock T."/>
            <person name="Mueller-Roeber B."/>
            <person name="Pagarete A."/>
            <person name="Parker M."/>
            <person name="Probert I."/>
            <person name="Quesneville H."/>
            <person name="Raines C."/>
            <person name="Rensing S.A."/>
            <person name="Riano-Pachon D.M."/>
            <person name="Richier S."/>
            <person name="Rokitta S."/>
            <person name="Shiraiwa Y."/>
            <person name="Soanes D.M."/>
            <person name="van der Giezen M."/>
            <person name="Wahlund T.M."/>
            <person name="Williams B."/>
            <person name="Wilson W."/>
            <person name="Wolfe G."/>
            <person name="Wurch L.L."/>
        </authorList>
    </citation>
    <scope>NUCLEOTIDE SEQUENCE</scope>
</reference>
<comment type="function">
    <text evidence="2">Component of the ribosome.</text>
</comment>
<dbReference type="InterPro" id="IPR029064">
    <property type="entry name" value="Ribosomal_eL30-like_sf"/>
</dbReference>
<evidence type="ECO:0000313" key="6">
    <source>
        <dbReference type="Proteomes" id="UP000013827"/>
    </source>
</evidence>
<dbReference type="Pfam" id="PF01248">
    <property type="entry name" value="Ribosomal_L7Ae"/>
    <property type="match status" value="1"/>
</dbReference>
<dbReference type="AlphaFoldDB" id="A0A0D3KWP4"/>
<evidence type="ECO:0000256" key="2">
    <source>
        <dbReference type="RuleBase" id="RU367042"/>
    </source>
</evidence>
<evidence type="ECO:0000256" key="1">
    <source>
        <dbReference type="ARBA" id="ARBA00022980"/>
    </source>
</evidence>
<dbReference type="GO" id="GO:0003723">
    <property type="term" value="F:RNA binding"/>
    <property type="evidence" value="ECO:0007669"/>
    <property type="project" value="UniProtKB-UniRule"/>
</dbReference>
<feature type="region of interest" description="Disordered" evidence="3">
    <location>
        <begin position="1"/>
        <end position="32"/>
    </location>
</feature>
<dbReference type="Proteomes" id="UP000013827">
    <property type="component" value="Unassembled WGS sequence"/>
</dbReference>
<dbReference type="KEGG" id="ehx:EMIHUDRAFT_223054"/>
<dbReference type="InterPro" id="IPR004038">
    <property type="entry name" value="Ribosomal_eL8/eL30/eS12/Gad45"/>
</dbReference>
<accession>A0A0D3KWP4</accession>
<dbReference type="PaxDb" id="2903-EOD40179"/>
<dbReference type="PANTHER" id="PTHR23105">
    <property type="entry name" value="RIBOSOMAL PROTEIN L7AE FAMILY MEMBER"/>
    <property type="match status" value="1"/>
</dbReference>
<sequence length="322" mass="36085">MPKAAKSKKAPPPTPYAEPKSKKPEPTGPVWEAKPKHFGIGQDILPKRNLTRYVRWPKYVRIQRQRKVLYQRLKVPPSINQFTNKLDKNVQTNLFKLLHKYRPESKAEKKERLQASAEKVEKGEADESKKPLFIKCGIHHITKLCEQKKAQLVVIAADLVIWLPAVCRKMDIPYCIIPSKARIGALVHQKNATAIALTGDEDEDDTAVRMQACGEAPAMPPKGYVYAATCPPLANDDEQRALCRRKILAAHLLDGATGWYVGTVQHFGVGSSWRQPDATHIVMYSQKETGTKHLAGRVACKLAADNYGASEWWLLLEPAPES</sequence>
<dbReference type="STRING" id="2903.R1G2U6"/>
<dbReference type="InterPro" id="IPR050257">
    <property type="entry name" value="eL8/uL1-like"/>
</dbReference>
<dbReference type="RefSeq" id="XP_005792608.1">
    <property type="nucleotide sequence ID" value="XM_005792551.1"/>
</dbReference>
<dbReference type="OMA" id="HEYRPET"/>
<name>A0A0D3KWP4_EMIH1</name>
<comment type="similarity">
    <text evidence="2">Belongs to the eukaryotic ribosomal protein eL8 family.</text>
</comment>
<evidence type="ECO:0000313" key="5">
    <source>
        <dbReference type="EnsemblProtists" id="EOD40179"/>
    </source>
</evidence>
<reference evidence="5" key="2">
    <citation type="submission" date="2024-10" db="UniProtKB">
        <authorList>
            <consortium name="EnsemblProtists"/>
        </authorList>
    </citation>
    <scope>IDENTIFICATION</scope>
</reference>
<proteinExistence type="inferred from homology"/>
<dbReference type="GO" id="GO:0022625">
    <property type="term" value="C:cytosolic large ribosomal subunit"/>
    <property type="evidence" value="ECO:0007669"/>
    <property type="project" value="UniProtKB-UniRule"/>
</dbReference>
<feature type="domain" description="Ribosomal protein eL8/eL30/eS12/Gadd45" evidence="4">
    <location>
        <begin position="128"/>
        <end position="203"/>
    </location>
</feature>
<dbReference type="SUPFAM" id="SSF55315">
    <property type="entry name" value="L30e-like"/>
    <property type="match status" value="1"/>
</dbReference>
<organism evidence="5 6">
    <name type="scientific">Emiliania huxleyi (strain CCMP1516)</name>
    <dbReference type="NCBI Taxonomy" id="280463"/>
    <lineage>
        <taxon>Eukaryota</taxon>
        <taxon>Haptista</taxon>
        <taxon>Haptophyta</taxon>
        <taxon>Prymnesiophyceae</taxon>
        <taxon>Isochrysidales</taxon>
        <taxon>Noelaerhabdaceae</taxon>
        <taxon>Emiliania</taxon>
    </lineage>
</organism>
<keyword evidence="6" id="KW-1185">Reference proteome</keyword>
<dbReference type="eggNOG" id="KOG3166">
    <property type="taxonomic scope" value="Eukaryota"/>
</dbReference>
<dbReference type="EnsemblProtists" id="EOD40179">
    <property type="protein sequence ID" value="EOD40179"/>
    <property type="gene ID" value="EMIHUDRAFT_223054"/>
</dbReference>
<dbReference type="GeneID" id="17285450"/>
<dbReference type="HOGENOM" id="CLU_864436_0_0_1"/>
<keyword evidence="2" id="KW-0687">Ribonucleoprotein</keyword>
<evidence type="ECO:0000259" key="4">
    <source>
        <dbReference type="Pfam" id="PF01248"/>
    </source>
</evidence>
<evidence type="ECO:0000256" key="3">
    <source>
        <dbReference type="SAM" id="MobiDB-lite"/>
    </source>
</evidence>
<keyword evidence="1 2" id="KW-0689">Ribosomal protein</keyword>
<dbReference type="PRINTS" id="PR00882">
    <property type="entry name" value="RIBOSOMALL7A"/>
</dbReference>
<dbReference type="InterPro" id="IPR001921">
    <property type="entry name" value="Ribosomal_eL8_euk"/>
</dbReference>